<organism evidence="1 2">
    <name type="scientific">Trichonephila clavipes</name>
    <name type="common">Golden silk orbweaver</name>
    <name type="synonym">Nephila clavipes</name>
    <dbReference type="NCBI Taxonomy" id="2585209"/>
    <lineage>
        <taxon>Eukaryota</taxon>
        <taxon>Metazoa</taxon>
        <taxon>Ecdysozoa</taxon>
        <taxon>Arthropoda</taxon>
        <taxon>Chelicerata</taxon>
        <taxon>Arachnida</taxon>
        <taxon>Araneae</taxon>
        <taxon>Araneomorphae</taxon>
        <taxon>Entelegynae</taxon>
        <taxon>Araneoidea</taxon>
        <taxon>Nephilidae</taxon>
        <taxon>Trichonephila</taxon>
    </lineage>
</organism>
<dbReference type="AlphaFoldDB" id="A0A8X6VMR9"/>
<reference evidence="1" key="1">
    <citation type="submission" date="2020-08" db="EMBL/GenBank/DDBJ databases">
        <title>Multicomponent nature underlies the extraordinary mechanical properties of spider dragline silk.</title>
        <authorList>
            <person name="Kono N."/>
            <person name="Nakamura H."/>
            <person name="Mori M."/>
            <person name="Yoshida Y."/>
            <person name="Ohtoshi R."/>
            <person name="Malay A.D."/>
            <person name="Moran D.A.P."/>
            <person name="Tomita M."/>
            <person name="Numata K."/>
            <person name="Arakawa K."/>
        </authorList>
    </citation>
    <scope>NUCLEOTIDE SEQUENCE</scope>
</reference>
<gene>
    <name evidence="1" type="primary">NCL1_61381</name>
    <name evidence="1" type="ORF">TNCV_1803351</name>
</gene>
<proteinExistence type="predicted"/>
<sequence length="248" mass="28750">MKRDASYERHLAETSSYDIDMVDFAHRYSLERKLEYGNSRKSEHSSSLPSFVTQSTEIHSTECVEVAQSNTIRASNLLNKLKDISDDLECNRGFDNAIDYLTILRHNSMLHSTVKDFFTHPVTCGVLSKLCIKHGEHSSFYKKKYPEMNFDDNFENFSRCSLLGILREYVSDIIHDIFQKCKNLETERISTNDILSYAYETCDHNEVLYFMQFFCPDELLNLDTVLSKLSTIGILVICDDFIKRGNKN</sequence>
<accession>A0A8X6VMR9</accession>
<keyword evidence="2" id="KW-1185">Reference proteome</keyword>
<protein>
    <submittedName>
        <fullName evidence="1">Uncharacterized protein</fullName>
    </submittedName>
</protein>
<name>A0A8X6VMR9_TRICX</name>
<comment type="caution">
    <text evidence="1">The sequence shown here is derived from an EMBL/GenBank/DDBJ whole genome shotgun (WGS) entry which is preliminary data.</text>
</comment>
<evidence type="ECO:0000313" key="1">
    <source>
        <dbReference type="EMBL" id="GFY13464.1"/>
    </source>
</evidence>
<dbReference type="Proteomes" id="UP000887159">
    <property type="component" value="Unassembled WGS sequence"/>
</dbReference>
<evidence type="ECO:0000313" key="2">
    <source>
        <dbReference type="Proteomes" id="UP000887159"/>
    </source>
</evidence>
<dbReference type="EMBL" id="BMAU01021322">
    <property type="protein sequence ID" value="GFY13464.1"/>
    <property type="molecule type" value="Genomic_DNA"/>
</dbReference>